<accession>A0A1F7F6T0</accession>
<protein>
    <submittedName>
        <fullName evidence="1">MarR family EPS-associated transcriptional regulator</fullName>
    </submittedName>
</protein>
<dbReference type="SUPFAM" id="SSF46785">
    <property type="entry name" value="Winged helix' DNA-binding domain"/>
    <property type="match status" value="1"/>
</dbReference>
<name>A0A1F7F6T0_UNCRA</name>
<evidence type="ECO:0000313" key="1">
    <source>
        <dbReference type="EMBL" id="OGK02370.1"/>
    </source>
</evidence>
<dbReference type="EMBL" id="MFYX01000109">
    <property type="protein sequence ID" value="OGK02370.1"/>
    <property type="molecule type" value="Genomic_DNA"/>
</dbReference>
<reference evidence="1 2" key="1">
    <citation type="journal article" date="2016" name="Nat. Commun.">
        <title>Thousands of microbial genomes shed light on interconnected biogeochemical processes in an aquifer system.</title>
        <authorList>
            <person name="Anantharaman K."/>
            <person name="Brown C.T."/>
            <person name="Hug L.A."/>
            <person name="Sharon I."/>
            <person name="Castelle C.J."/>
            <person name="Probst A.J."/>
            <person name="Thomas B.C."/>
            <person name="Singh A."/>
            <person name="Wilkins M.J."/>
            <person name="Karaoz U."/>
            <person name="Brodie E.L."/>
            <person name="Williams K.H."/>
            <person name="Hubbard S.S."/>
            <person name="Banfield J.F."/>
        </authorList>
    </citation>
    <scope>NUCLEOTIDE SEQUENCE [LARGE SCALE GENOMIC DNA]</scope>
</reference>
<evidence type="ECO:0000313" key="2">
    <source>
        <dbReference type="Proteomes" id="UP000179243"/>
    </source>
</evidence>
<comment type="caution">
    <text evidence="1">The sequence shown here is derived from an EMBL/GenBank/DDBJ whole genome shotgun (WGS) entry which is preliminary data.</text>
</comment>
<gene>
    <name evidence="1" type="ORF">A2519_15990</name>
</gene>
<dbReference type="Gene3D" id="1.10.10.10">
    <property type="entry name" value="Winged helix-like DNA-binding domain superfamily/Winged helix DNA-binding domain"/>
    <property type="match status" value="1"/>
</dbReference>
<dbReference type="InterPro" id="IPR026433">
    <property type="entry name" value="MarR_EPS"/>
</dbReference>
<sequence length="108" mass="12465">MIEYKLLKEIERNSSHTQRTLASSLDVSVGKINYILAGFIKQGSIQAKKVRDHHDKIRWKYYLTPKGISEKVKITQEYFHSLVKEYNIIQAELNALKSETENVEAAAK</sequence>
<dbReference type="AlphaFoldDB" id="A0A1F7F6T0"/>
<proteinExistence type="predicted"/>
<dbReference type="Proteomes" id="UP000179243">
    <property type="component" value="Unassembled WGS sequence"/>
</dbReference>
<dbReference type="InterPro" id="IPR036390">
    <property type="entry name" value="WH_DNA-bd_sf"/>
</dbReference>
<organism evidence="1 2">
    <name type="scientific">Candidatus Raymondbacteria bacterium RIFOXYD12_FULL_49_13</name>
    <dbReference type="NCBI Taxonomy" id="1817890"/>
    <lineage>
        <taxon>Bacteria</taxon>
        <taxon>Raymondiibacteriota</taxon>
    </lineage>
</organism>
<dbReference type="InterPro" id="IPR036388">
    <property type="entry name" value="WH-like_DNA-bd_sf"/>
</dbReference>
<dbReference type="Pfam" id="PF13412">
    <property type="entry name" value="HTH_24"/>
    <property type="match status" value="1"/>
</dbReference>
<dbReference type="NCBIfam" id="TIGR04176">
    <property type="entry name" value="MarR_EPS"/>
    <property type="match status" value="1"/>
</dbReference>